<proteinExistence type="predicted"/>
<evidence type="ECO:0000313" key="1">
    <source>
        <dbReference type="EMBL" id="KAJ9490004.1"/>
    </source>
</evidence>
<gene>
    <name evidence="1" type="ORF">VN97_g3238</name>
</gene>
<keyword evidence="2" id="KW-1185">Reference proteome</keyword>
<comment type="caution">
    <text evidence="1">The sequence shown here is derived from an EMBL/GenBank/DDBJ whole genome shotgun (WGS) entry which is preliminary data.</text>
</comment>
<accession>A0AAI9XAZ4</accession>
<dbReference type="EMBL" id="LACB01000068">
    <property type="protein sequence ID" value="KAJ9490004.1"/>
    <property type="molecule type" value="Genomic_DNA"/>
</dbReference>
<evidence type="ECO:0000313" key="2">
    <source>
        <dbReference type="Proteomes" id="UP001227192"/>
    </source>
</evidence>
<reference evidence="1" key="1">
    <citation type="submission" date="2015-06" db="EMBL/GenBank/DDBJ databases">
        <authorList>
            <person name="Nguyen H."/>
        </authorList>
    </citation>
    <scope>NUCLEOTIDE SEQUENCE</scope>
    <source>
        <strain evidence="1">DAOM 180753</strain>
    </source>
</reference>
<sequence>MKTSQPYMIPRGHLTLCDRTVVSLFFFSPSSSSSSLAVSSYENSCIALSLLLASHQHGYAPSVARRLAFPAAHDAHLLTETVLQNYFLQGIKDVRRQQPLP</sequence>
<organism evidence="1 2">
    <name type="scientific">Penicillium thymicola</name>
    <dbReference type="NCBI Taxonomy" id="293382"/>
    <lineage>
        <taxon>Eukaryota</taxon>
        <taxon>Fungi</taxon>
        <taxon>Dikarya</taxon>
        <taxon>Ascomycota</taxon>
        <taxon>Pezizomycotina</taxon>
        <taxon>Eurotiomycetes</taxon>
        <taxon>Eurotiomycetidae</taxon>
        <taxon>Eurotiales</taxon>
        <taxon>Aspergillaceae</taxon>
        <taxon>Penicillium</taxon>
    </lineage>
</organism>
<reference evidence="1" key="2">
    <citation type="journal article" date="2016" name="Fungal Biol.">
        <title>Ochratoxin A production by Penicillium thymicola.</title>
        <authorList>
            <person name="Nguyen H.D.T."/>
            <person name="McMullin D.R."/>
            <person name="Ponomareva E."/>
            <person name="Riley R."/>
            <person name="Pomraning K.R."/>
            <person name="Baker S.E."/>
            <person name="Seifert K.A."/>
        </authorList>
    </citation>
    <scope>NUCLEOTIDE SEQUENCE</scope>
    <source>
        <strain evidence="1">DAOM 180753</strain>
    </source>
</reference>
<dbReference type="Proteomes" id="UP001227192">
    <property type="component" value="Unassembled WGS sequence"/>
</dbReference>
<protein>
    <submittedName>
        <fullName evidence="1">Uncharacterized protein</fullName>
    </submittedName>
</protein>
<name>A0AAI9XAZ4_PENTH</name>
<dbReference type="AlphaFoldDB" id="A0AAI9XAZ4"/>